<evidence type="ECO:0000259" key="11">
    <source>
        <dbReference type="Pfam" id="PF04452"/>
    </source>
</evidence>
<dbReference type="EC" id="2.1.1.193" evidence="10"/>
<gene>
    <name evidence="12" type="ORF">AU468_07425</name>
</gene>
<evidence type="ECO:0000256" key="8">
    <source>
        <dbReference type="ARBA" id="ARBA00025699"/>
    </source>
</evidence>
<dbReference type="PANTHER" id="PTHR30027">
    <property type="entry name" value="RIBOSOMAL RNA SMALL SUBUNIT METHYLTRANSFERASE E"/>
    <property type="match status" value="1"/>
</dbReference>
<dbReference type="GO" id="GO:0005737">
    <property type="term" value="C:cytoplasm"/>
    <property type="evidence" value="ECO:0007669"/>
    <property type="project" value="UniProtKB-SubCell"/>
</dbReference>
<evidence type="ECO:0000256" key="2">
    <source>
        <dbReference type="ARBA" id="ARBA00005528"/>
    </source>
</evidence>
<comment type="caution">
    <text evidence="12">The sequence shown here is derived from an EMBL/GenBank/DDBJ whole genome shotgun (WGS) entry which is preliminary data.</text>
</comment>
<dbReference type="InterPro" id="IPR006700">
    <property type="entry name" value="RsmE"/>
</dbReference>
<comment type="function">
    <text evidence="8 10">Specifically methylates the N3 position of the uracil ring of uridine 1498 (m3U1498) in 16S rRNA. Acts on the fully assembled 30S ribosomal subunit.</text>
</comment>
<dbReference type="RefSeq" id="WP_103680163.1">
    <property type="nucleotide sequence ID" value="NZ_LPWH01000064.1"/>
</dbReference>
<evidence type="ECO:0000256" key="5">
    <source>
        <dbReference type="ARBA" id="ARBA00022603"/>
    </source>
</evidence>
<dbReference type="Gene3D" id="3.40.1280.10">
    <property type="match status" value="1"/>
</dbReference>
<organism evidence="12 13">
    <name type="scientific">Alkalispirochaeta sphaeroplastigenens</name>
    <dbReference type="NCBI Taxonomy" id="1187066"/>
    <lineage>
        <taxon>Bacteria</taxon>
        <taxon>Pseudomonadati</taxon>
        <taxon>Spirochaetota</taxon>
        <taxon>Spirochaetia</taxon>
        <taxon>Spirochaetales</taxon>
        <taxon>Spirochaetaceae</taxon>
        <taxon>Alkalispirochaeta</taxon>
    </lineage>
</organism>
<reference evidence="13" key="1">
    <citation type="submission" date="2015-12" db="EMBL/GenBank/DDBJ databases">
        <authorList>
            <person name="Lodha T.D."/>
            <person name="Chintalapati S."/>
            <person name="Chintalapati V.R."/>
            <person name="Sravanthi T."/>
        </authorList>
    </citation>
    <scope>NUCLEOTIDE SEQUENCE [LARGE SCALE GENOMIC DNA]</scope>
    <source>
        <strain evidence="13">JC133</strain>
    </source>
</reference>
<evidence type="ECO:0000256" key="9">
    <source>
        <dbReference type="ARBA" id="ARBA00047944"/>
    </source>
</evidence>
<evidence type="ECO:0000313" key="13">
    <source>
        <dbReference type="Proteomes" id="UP000237350"/>
    </source>
</evidence>
<dbReference type="Pfam" id="PF04452">
    <property type="entry name" value="Methyltrans_RNA"/>
    <property type="match status" value="1"/>
</dbReference>
<evidence type="ECO:0000256" key="6">
    <source>
        <dbReference type="ARBA" id="ARBA00022679"/>
    </source>
</evidence>
<dbReference type="GO" id="GO:0070475">
    <property type="term" value="P:rRNA base methylation"/>
    <property type="evidence" value="ECO:0007669"/>
    <property type="project" value="TreeGrafter"/>
</dbReference>
<comment type="catalytic activity">
    <reaction evidence="9 10">
        <text>uridine(1498) in 16S rRNA + S-adenosyl-L-methionine = N(3)-methyluridine(1498) in 16S rRNA + S-adenosyl-L-homocysteine + H(+)</text>
        <dbReference type="Rhea" id="RHEA:42920"/>
        <dbReference type="Rhea" id="RHEA-COMP:10283"/>
        <dbReference type="Rhea" id="RHEA-COMP:10284"/>
        <dbReference type="ChEBI" id="CHEBI:15378"/>
        <dbReference type="ChEBI" id="CHEBI:57856"/>
        <dbReference type="ChEBI" id="CHEBI:59789"/>
        <dbReference type="ChEBI" id="CHEBI:65315"/>
        <dbReference type="ChEBI" id="CHEBI:74502"/>
        <dbReference type="EC" id="2.1.1.193"/>
    </reaction>
</comment>
<sequence>MNLILFPEKLQRYSLPRDDYRYDHITTVLRARPGATLRVGVVDGALGEATLVSLDQEGLSLSVDWRDCTAALRPPEPVTLLLGHPRPPVLKRLLRDLTTLGVAEIRVFSSALSEGAYQTSSLWKNPESYLLEGLSQGEQTALPRLSRYASLKQVLSEDGLVPPPGEGRYFGTLELPGALSAREFLSRAGDFRALRFCVGPERGFLPREERLLQDYGYRPMTLGPRKLRTETAALLFAGLAGAAGLAGEAGASPE</sequence>
<evidence type="ECO:0000256" key="3">
    <source>
        <dbReference type="ARBA" id="ARBA00022490"/>
    </source>
</evidence>
<evidence type="ECO:0000256" key="4">
    <source>
        <dbReference type="ARBA" id="ARBA00022552"/>
    </source>
</evidence>
<dbReference type="CDD" id="cd18084">
    <property type="entry name" value="RsmE-like"/>
    <property type="match status" value="1"/>
</dbReference>
<dbReference type="InterPro" id="IPR029028">
    <property type="entry name" value="Alpha/beta_knot_MTases"/>
</dbReference>
<dbReference type="OrthoDB" id="362914at2"/>
<comment type="subcellular location">
    <subcellularLocation>
        <location evidence="1 10">Cytoplasm</location>
    </subcellularLocation>
</comment>
<dbReference type="GO" id="GO:0070042">
    <property type="term" value="F:rRNA (uridine-N3-)-methyltransferase activity"/>
    <property type="evidence" value="ECO:0007669"/>
    <property type="project" value="TreeGrafter"/>
</dbReference>
<name>A0A2S4JQF5_9SPIO</name>
<keyword evidence="13" id="KW-1185">Reference proteome</keyword>
<accession>A0A2S4JQF5</accession>
<keyword evidence="7 10" id="KW-0949">S-adenosyl-L-methionine</keyword>
<dbReference type="AlphaFoldDB" id="A0A2S4JQF5"/>
<keyword evidence="3 10" id="KW-0963">Cytoplasm</keyword>
<proteinExistence type="inferred from homology"/>
<protein>
    <recommendedName>
        <fullName evidence="10">Ribosomal RNA small subunit methyltransferase E</fullName>
        <ecNumber evidence="10">2.1.1.193</ecNumber>
    </recommendedName>
</protein>
<evidence type="ECO:0000256" key="7">
    <source>
        <dbReference type="ARBA" id="ARBA00022691"/>
    </source>
</evidence>
<evidence type="ECO:0000256" key="10">
    <source>
        <dbReference type="PIRNR" id="PIRNR015601"/>
    </source>
</evidence>
<evidence type="ECO:0000313" key="12">
    <source>
        <dbReference type="EMBL" id="POR01778.1"/>
    </source>
</evidence>
<feature type="domain" description="Ribosomal RNA small subunit methyltransferase E methyltransferase" evidence="11">
    <location>
        <begin position="75"/>
        <end position="238"/>
    </location>
</feature>
<dbReference type="PANTHER" id="PTHR30027:SF3">
    <property type="entry name" value="16S RRNA (URACIL(1498)-N(3))-METHYLTRANSFERASE"/>
    <property type="match status" value="1"/>
</dbReference>
<keyword evidence="4 10" id="KW-0698">rRNA processing</keyword>
<dbReference type="SUPFAM" id="SSF75217">
    <property type="entry name" value="alpha/beta knot"/>
    <property type="match status" value="1"/>
</dbReference>
<dbReference type="PIRSF" id="PIRSF015601">
    <property type="entry name" value="MTase_slr0722"/>
    <property type="match status" value="1"/>
</dbReference>
<dbReference type="NCBIfam" id="TIGR00046">
    <property type="entry name" value="RsmE family RNA methyltransferase"/>
    <property type="match status" value="1"/>
</dbReference>
<keyword evidence="6 10" id="KW-0808">Transferase</keyword>
<keyword evidence="5 10" id="KW-0489">Methyltransferase</keyword>
<dbReference type="InterPro" id="IPR046886">
    <property type="entry name" value="RsmE_MTase_dom"/>
</dbReference>
<evidence type="ECO:0000256" key="1">
    <source>
        <dbReference type="ARBA" id="ARBA00004496"/>
    </source>
</evidence>
<comment type="similarity">
    <text evidence="2 10">Belongs to the RNA methyltransferase RsmE family.</text>
</comment>
<dbReference type="Proteomes" id="UP000237350">
    <property type="component" value="Unassembled WGS sequence"/>
</dbReference>
<dbReference type="EMBL" id="LPWH01000064">
    <property type="protein sequence ID" value="POR01778.1"/>
    <property type="molecule type" value="Genomic_DNA"/>
</dbReference>
<dbReference type="InterPro" id="IPR029026">
    <property type="entry name" value="tRNA_m1G_MTases_N"/>
</dbReference>